<dbReference type="Pfam" id="PF18897">
    <property type="entry name" value="Gp3-like"/>
    <property type="match status" value="1"/>
</dbReference>
<reference evidence="2 3" key="1">
    <citation type="submission" date="2020-04" db="EMBL/GenBank/DDBJ databases">
        <title>Paraburkholderia sp. RP-4-7 isolated from soil.</title>
        <authorList>
            <person name="Dahal R.H."/>
        </authorList>
    </citation>
    <scope>NUCLEOTIDE SEQUENCE [LARGE SCALE GENOMIC DNA]</scope>
    <source>
        <strain evidence="2 3">RP-4-7</strain>
    </source>
</reference>
<name>A0A848IK42_9BURK</name>
<gene>
    <name evidence="2" type="ORF">HHL24_26540</name>
</gene>
<dbReference type="EMBL" id="JABBGJ010000031">
    <property type="protein sequence ID" value="NMM01483.1"/>
    <property type="molecule type" value="Genomic_DNA"/>
</dbReference>
<dbReference type="Proteomes" id="UP000544134">
    <property type="component" value="Unassembled WGS sequence"/>
</dbReference>
<evidence type="ECO:0000313" key="2">
    <source>
        <dbReference type="EMBL" id="NMM01483.1"/>
    </source>
</evidence>
<feature type="region of interest" description="Disordered" evidence="1">
    <location>
        <begin position="324"/>
        <end position="389"/>
    </location>
</feature>
<evidence type="ECO:0000313" key="3">
    <source>
        <dbReference type="Proteomes" id="UP000544134"/>
    </source>
</evidence>
<organism evidence="2 3">
    <name type="scientific">Paraburkholderia polaris</name>
    <dbReference type="NCBI Taxonomy" id="2728848"/>
    <lineage>
        <taxon>Bacteria</taxon>
        <taxon>Pseudomonadati</taxon>
        <taxon>Pseudomonadota</taxon>
        <taxon>Betaproteobacteria</taxon>
        <taxon>Burkholderiales</taxon>
        <taxon>Burkholderiaceae</taxon>
        <taxon>Paraburkholderia</taxon>
    </lineage>
</organism>
<sequence length="465" mass="51953">MSNAISMTNVAPRSMFEERPLRPPTIGKIRPGIKVLKAAVRANAEAVKLYDDLVGAGESFETIESVIDRQCRIKNSLVPKNVEYFTCRRSDFTNPDIAVEILRRYGEDRGEGVKLYKFPVVFAFNDWLENAPHQLTTWAQSGRKFFSAYEGGVRYCKTYPKVGRDERAKRAVKNFGMRIEVHRQDDDIPDGVCNTNLCPEFQSGQCKLNASLIFAIPEIKGLGLIELVTTSMYGIGKAREAMEMFAHANGRLSGNVLWINKKQIDISRQKDGEYVRTLQWIPILNAEVDLSESLTRDRDSRQPALRDTRADNVVDIADVRASMADDKAHAEPVDPFSVPGDSSASESLAPDFPAGGDEGEDSSAPQATHGDQDDPPPPAGEPSVADESIEDKRLRLKGLLKDLCVDTDERRMLFSKYAGVKYGEGWSLRAKELDTVNDRLMEAWHDRPAFEKEMKVVVASVTQYV</sequence>
<dbReference type="AlphaFoldDB" id="A0A848IK42"/>
<dbReference type="RefSeq" id="WP_169488320.1">
    <property type="nucleotide sequence ID" value="NZ_JABBGJ010000031.1"/>
</dbReference>
<accession>A0A848IK42</accession>
<proteinExistence type="predicted"/>
<keyword evidence="3" id="KW-1185">Reference proteome</keyword>
<dbReference type="InterPro" id="IPR043991">
    <property type="entry name" value="Gp3-like"/>
</dbReference>
<evidence type="ECO:0000256" key="1">
    <source>
        <dbReference type="SAM" id="MobiDB-lite"/>
    </source>
</evidence>
<protein>
    <submittedName>
        <fullName evidence="2">Uncharacterized protein</fullName>
    </submittedName>
</protein>
<comment type="caution">
    <text evidence="2">The sequence shown here is derived from an EMBL/GenBank/DDBJ whole genome shotgun (WGS) entry which is preliminary data.</text>
</comment>